<feature type="compositionally biased region" description="Basic and acidic residues" evidence="1">
    <location>
        <begin position="44"/>
        <end position="60"/>
    </location>
</feature>
<evidence type="ECO:0000313" key="3">
    <source>
        <dbReference type="EMBL" id="VDK51461.1"/>
    </source>
</evidence>
<keyword evidence="2" id="KW-0472">Membrane</keyword>
<dbReference type="Proteomes" id="UP000271889">
    <property type="component" value="Unassembled WGS sequence"/>
</dbReference>
<name>A0A3P6SAC8_CYLGO</name>
<proteinExistence type="predicted"/>
<feature type="region of interest" description="Disordered" evidence="1">
    <location>
        <begin position="43"/>
        <end position="76"/>
    </location>
</feature>
<dbReference type="OrthoDB" id="5826083at2759"/>
<sequence length="128" mass="13681">MPDIKNLLTPKVAIPAFAAVVLLVAATLVAIFYIRNPSVTDNLFNHDDETTPIPEEEHRQKGAAAAGGSYHSQNTPKITTMKVLTMTTVASTPAPTSADGLTTTGTGEDPNQVDNPRFRSNVAGFFQR</sequence>
<evidence type="ECO:0000256" key="2">
    <source>
        <dbReference type="SAM" id="Phobius"/>
    </source>
</evidence>
<keyword evidence="4" id="KW-1185">Reference proteome</keyword>
<evidence type="ECO:0000313" key="4">
    <source>
        <dbReference type="Proteomes" id="UP000271889"/>
    </source>
</evidence>
<keyword evidence="2" id="KW-0812">Transmembrane</keyword>
<evidence type="ECO:0000256" key="1">
    <source>
        <dbReference type="SAM" id="MobiDB-lite"/>
    </source>
</evidence>
<feature type="transmembrane region" description="Helical" evidence="2">
    <location>
        <begin position="12"/>
        <end position="34"/>
    </location>
</feature>
<gene>
    <name evidence="3" type="ORF">CGOC_LOCUS2072</name>
</gene>
<accession>A0A3P6SAC8</accession>
<reference evidence="3 4" key="1">
    <citation type="submission" date="2018-11" db="EMBL/GenBank/DDBJ databases">
        <authorList>
            <consortium name="Pathogen Informatics"/>
        </authorList>
    </citation>
    <scope>NUCLEOTIDE SEQUENCE [LARGE SCALE GENOMIC DNA]</scope>
</reference>
<organism evidence="3 4">
    <name type="scientific">Cylicostephanus goldi</name>
    <name type="common">Nematode worm</name>
    <dbReference type="NCBI Taxonomy" id="71465"/>
    <lineage>
        <taxon>Eukaryota</taxon>
        <taxon>Metazoa</taxon>
        <taxon>Ecdysozoa</taxon>
        <taxon>Nematoda</taxon>
        <taxon>Chromadorea</taxon>
        <taxon>Rhabditida</taxon>
        <taxon>Rhabditina</taxon>
        <taxon>Rhabditomorpha</taxon>
        <taxon>Strongyloidea</taxon>
        <taxon>Strongylidae</taxon>
        <taxon>Cylicostephanus</taxon>
    </lineage>
</organism>
<dbReference type="AlphaFoldDB" id="A0A3P6SAC8"/>
<feature type="region of interest" description="Disordered" evidence="1">
    <location>
        <begin position="91"/>
        <end position="128"/>
    </location>
</feature>
<dbReference type="EMBL" id="UYRV01004414">
    <property type="protein sequence ID" value="VDK51461.1"/>
    <property type="molecule type" value="Genomic_DNA"/>
</dbReference>
<keyword evidence="2" id="KW-1133">Transmembrane helix</keyword>
<protein>
    <submittedName>
        <fullName evidence="3">Uncharacterized protein</fullName>
    </submittedName>
</protein>